<dbReference type="PANTHER" id="PTHR23155">
    <property type="entry name" value="DISEASE RESISTANCE PROTEIN RP"/>
    <property type="match status" value="1"/>
</dbReference>
<dbReference type="Gene3D" id="1.10.10.10">
    <property type="entry name" value="Winged helix-like DNA-binding domain superfamily/Winged helix DNA-binding domain"/>
    <property type="match status" value="1"/>
</dbReference>
<keyword evidence="1" id="KW-0677">Repeat</keyword>
<keyword evidence="2" id="KW-0611">Plant defense</keyword>
<keyword evidence="6" id="KW-1185">Reference proteome</keyword>
<evidence type="ECO:0000259" key="3">
    <source>
        <dbReference type="Pfam" id="PF23559"/>
    </source>
</evidence>
<dbReference type="InterPro" id="IPR058922">
    <property type="entry name" value="WHD_DRP"/>
</dbReference>
<feature type="domain" description="Disease resistance protein winged helix" evidence="3">
    <location>
        <begin position="19"/>
        <end position="87"/>
    </location>
</feature>
<dbReference type="Proteomes" id="UP000275267">
    <property type="component" value="Unassembled WGS sequence"/>
</dbReference>
<dbReference type="InterPro" id="IPR044974">
    <property type="entry name" value="Disease_R_plants"/>
</dbReference>
<reference evidence="6" key="1">
    <citation type="journal article" date="2019" name="Nat. Commun.">
        <title>The genome of broomcorn millet.</title>
        <authorList>
            <person name="Zou C."/>
            <person name="Miki D."/>
            <person name="Li D."/>
            <person name="Tang Q."/>
            <person name="Xiao L."/>
            <person name="Rajput S."/>
            <person name="Deng P."/>
            <person name="Jia W."/>
            <person name="Huang R."/>
            <person name="Zhang M."/>
            <person name="Sun Y."/>
            <person name="Hu J."/>
            <person name="Fu X."/>
            <person name="Schnable P.S."/>
            <person name="Li F."/>
            <person name="Zhang H."/>
            <person name="Feng B."/>
            <person name="Zhu X."/>
            <person name="Liu R."/>
            <person name="Schnable J.C."/>
            <person name="Zhu J.-K."/>
            <person name="Zhang H."/>
        </authorList>
    </citation>
    <scope>NUCLEOTIDE SEQUENCE [LARGE SCALE GENOMIC DNA]</scope>
</reference>
<dbReference type="FunFam" id="1.10.10.10:FF:000322">
    <property type="entry name" value="Probable disease resistance protein At1g63360"/>
    <property type="match status" value="1"/>
</dbReference>
<evidence type="ECO:0000256" key="2">
    <source>
        <dbReference type="ARBA" id="ARBA00022821"/>
    </source>
</evidence>
<name>A0A3L6Q0K9_PANMI</name>
<dbReference type="InterPro" id="IPR036388">
    <property type="entry name" value="WH-like_DNA-bd_sf"/>
</dbReference>
<proteinExistence type="predicted"/>
<evidence type="ECO:0000256" key="1">
    <source>
        <dbReference type="ARBA" id="ARBA00022737"/>
    </source>
</evidence>
<gene>
    <name evidence="5" type="ORF">C2845_PM17G05870</name>
</gene>
<feature type="domain" description="Disease resistance R13L4/SHOC-2-like LRR" evidence="4">
    <location>
        <begin position="140"/>
        <end position="229"/>
    </location>
</feature>
<evidence type="ECO:0000313" key="6">
    <source>
        <dbReference type="Proteomes" id="UP000275267"/>
    </source>
</evidence>
<organism evidence="5 6">
    <name type="scientific">Panicum miliaceum</name>
    <name type="common">Proso millet</name>
    <name type="synonym">Broomcorn millet</name>
    <dbReference type="NCBI Taxonomy" id="4540"/>
    <lineage>
        <taxon>Eukaryota</taxon>
        <taxon>Viridiplantae</taxon>
        <taxon>Streptophyta</taxon>
        <taxon>Embryophyta</taxon>
        <taxon>Tracheophyta</taxon>
        <taxon>Spermatophyta</taxon>
        <taxon>Magnoliopsida</taxon>
        <taxon>Liliopsida</taxon>
        <taxon>Poales</taxon>
        <taxon>Poaceae</taxon>
        <taxon>PACMAD clade</taxon>
        <taxon>Panicoideae</taxon>
        <taxon>Panicodae</taxon>
        <taxon>Paniceae</taxon>
        <taxon>Panicinae</taxon>
        <taxon>Panicum</taxon>
        <taxon>Panicum sect. Panicum</taxon>
    </lineage>
</organism>
<dbReference type="STRING" id="4540.A0A3L6Q0K9"/>
<sequence>MSYNSLPDHLKTCLLYLSMYPEGYTFLKTDLVKKWNAEGFISDIEGKDTSEVAESNFNELVCRGLIQPNCIDFSDEVTFYTVHSTVFQVIRCKSMDEKFTTVIDYSEVITKLSAKVRRLSLTFSNAKYATKPEGIMLSPVRSLIFYILVECLPSIMEFDVLPVLILEVWGDHEELDLSGIGRLFQLRYVRITTDIIVKLPAKMSGLLHLETLEICARVTSVPSDIPKLSHRYIQGEAKEFGEPEMGVPEASVGISFQRGIDNMFRYSHLYRGSLD</sequence>
<dbReference type="PANTHER" id="PTHR23155:SF1228">
    <property type="entry name" value="NB-ARC DOMAIN CONTAINING PROTEIN, EXPRESSED"/>
    <property type="match status" value="1"/>
</dbReference>
<dbReference type="AlphaFoldDB" id="A0A3L6Q0K9"/>
<evidence type="ECO:0000259" key="4">
    <source>
        <dbReference type="Pfam" id="PF23598"/>
    </source>
</evidence>
<evidence type="ECO:0000313" key="5">
    <source>
        <dbReference type="EMBL" id="RLM69515.1"/>
    </source>
</evidence>
<dbReference type="Pfam" id="PF23598">
    <property type="entry name" value="LRR_14"/>
    <property type="match status" value="1"/>
</dbReference>
<accession>A0A3L6Q0K9</accession>
<dbReference type="GO" id="GO:0009626">
    <property type="term" value="P:plant-type hypersensitive response"/>
    <property type="evidence" value="ECO:0007669"/>
    <property type="project" value="UniProtKB-ARBA"/>
</dbReference>
<dbReference type="OrthoDB" id="683524at2759"/>
<dbReference type="EMBL" id="PQIB02000014">
    <property type="protein sequence ID" value="RLM69515.1"/>
    <property type="molecule type" value="Genomic_DNA"/>
</dbReference>
<dbReference type="SUPFAM" id="SSF52058">
    <property type="entry name" value="L domain-like"/>
    <property type="match status" value="1"/>
</dbReference>
<comment type="caution">
    <text evidence="5">The sequence shown here is derived from an EMBL/GenBank/DDBJ whole genome shotgun (WGS) entry which is preliminary data.</text>
</comment>
<dbReference type="GO" id="GO:0002758">
    <property type="term" value="P:innate immune response-activating signaling pathway"/>
    <property type="evidence" value="ECO:0007669"/>
    <property type="project" value="UniProtKB-ARBA"/>
</dbReference>
<dbReference type="InterPro" id="IPR055414">
    <property type="entry name" value="LRR_R13L4/SHOC2-like"/>
</dbReference>
<dbReference type="GO" id="GO:0042742">
    <property type="term" value="P:defense response to bacterium"/>
    <property type="evidence" value="ECO:0007669"/>
    <property type="project" value="UniProtKB-ARBA"/>
</dbReference>
<dbReference type="Pfam" id="PF23559">
    <property type="entry name" value="WHD_DRP"/>
    <property type="match status" value="1"/>
</dbReference>
<protein>
    <submittedName>
        <fullName evidence="5">Uncharacterized protein</fullName>
    </submittedName>
</protein>